<comment type="similarity">
    <text evidence="1">Belongs to the sigma-70 factor family. ECF subfamily.</text>
</comment>
<comment type="caution">
    <text evidence="8">The sequence shown here is derived from an EMBL/GenBank/DDBJ whole genome shotgun (WGS) entry which is preliminary data.</text>
</comment>
<dbReference type="InterPro" id="IPR014284">
    <property type="entry name" value="RNA_pol_sigma-70_dom"/>
</dbReference>
<dbReference type="GO" id="GO:0006352">
    <property type="term" value="P:DNA-templated transcription initiation"/>
    <property type="evidence" value="ECO:0007669"/>
    <property type="project" value="InterPro"/>
</dbReference>
<reference evidence="8" key="2">
    <citation type="journal article" date="2021" name="Sci. Rep.">
        <title>The distribution of antibiotic resistance genes in chicken gut microbiota commensals.</title>
        <authorList>
            <person name="Juricova H."/>
            <person name="Matiasovicova J."/>
            <person name="Kubasova T."/>
            <person name="Cejkova D."/>
            <person name="Rychlik I."/>
        </authorList>
    </citation>
    <scope>NUCLEOTIDE SEQUENCE</scope>
    <source>
        <strain evidence="8">An559</strain>
    </source>
</reference>
<feature type="domain" description="RNA polymerase sigma factor 70 region 4 type 2" evidence="7">
    <location>
        <begin position="94"/>
        <end position="146"/>
    </location>
</feature>
<dbReference type="InterPro" id="IPR013324">
    <property type="entry name" value="RNA_pol_sigma_r3/r4-like"/>
</dbReference>
<evidence type="ECO:0000256" key="5">
    <source>
        <dbReference type="ARBA" id="ARBA00023163"/>
    </source>
</evidence>
<evidence type="ECO:0000259" key="7">
    <source>
        <dbReference type="Pfam" id="PF08281"/>
    </source>
</evidence>
<keyword evidence="3" id="KW-0731">Sigma factor</keyword>
<dbReference type="InterPro" id="IPR007627">
    <property type="entry name" value="RNA_pol_sigma70_r2"/>
</dbReference>
<dbReference type="Gene3D" id="1.10.1740.10">
    <property type="match status" value="1"/>
</dbReference>
<dbReference type="Pfam" id="PF08281">
    <property type="entry name" value="Sigma70_r4_2"/>
    <property type="match status" value="1"/>
</dbReference>
<protein>
    <submittedName>
        <fullName evidence="8">RNA polymerase sigma factor</fullName>
    </submittedName>
</protein>
<dbReference type="Gene3D" id="1.10.10.10">
    <property type="entry name" value="Winged helix-like DNA-binding domain superfamily/Winged helix DNA-binding domain"/>
    <property type="match status" value="1"/>
</dbReference>
<evidence type="ECO:0000256" key="3">
    <source>
        <dbReference type="ARBA" id="ARBA00023082"/>
    </source>
</evidence>
<dbReference type="InterPro" id="IPR036388">
    <property type="entry name" value="WH-like_DNA-bd_sf"/>
</dbReference>
<dbReference type="RefSeq" id="WP_204445076.1">
    <property type="nucleotide sequence ID" value="NZ_JACJKY010000005.1"/>
</dbReference>
<keyword evidence="4" id="KW-0238">DNA-binding</keyword>
<evidence type="ECO:0000313" key="8">
    <source>
        <dbReference type="EMBL" id="MBM6920346.1"/>
    </source>
</evidence>
<gene>
    <name evidence="8" type="ORF">H6A12_04135</name>
</gene>
<dbReference type="PANTHER" id="PTHR43133:SF8">
    <property type="entry name" value="RNA POLYMERASE SIGMA FACTOR HI_1459-RELATED"/>
    <property type="match status" value="1"/>
</dbReference>
<dbReference type="InterPro" id="IPR039425">
    <property type="entry name" value="RNA_pol_sigma-70-like"/>
</dbReference>
<dbReference type="Pfam" id="PF04542">
    <property type="entry name" value="Sigma70_r2"/>
    <property type="match status" value="1"/>
</dbReference>
<dbReference type="AlphaFoldDB" id="A0A938X708"/>
<keyword evidence="2" id="KW-0805">Transcription regulation</keyword>
<accession>A0A938X708</accession>
<dbReference type="InterPro" id="IPR013249">
    <property type="entry name" value="RNA_pol_sigma70_r4_t2"/>
</dbReference>
<evidence type="ECO:0000256" key="4">
    <source>
        <dbReference type="ARBA" id="ARBA00023125"/>
    </source>
</evidence>
<reference evidence="8" key="1">
    <citation type="submission" date="2020-08" db="EMBL/GenBank/DDBJ databases">
        <authorList>
            <person name="Cejkova D."/>
            <person name="Kubasova T."/>
            <person name="Jahodarova E."/>
            <person name="Rychlik I."/>
        </authorList>
    </citation>
    <scope>NUCLEOTIDE SEQUENCE</scope>
    <source>
        <strain evidence="8">An559</strain>
    </source>
</reference>
<dbReference type="SUPFAM" id="SSF88946">
    <property type="entry name" value="Sigma2 domain of RNA polymerase sigma factors"/>
    <property type="match status" value="1"/>
</dbReference>
<dbReference type="SUPFAM" id="SSF88659">
    <property type="entry name" value="Sigma3 and sigma4 domains of RNA polymerase sigma factors"/>
    <property type="match status" value="1"/>
</dbReference>
<dbReference type="CDD" id="cd06171">
    <property type="entry name" value="Sigma70_r4"/>
    <property type="match status" value="1"/>
</dbReference>
<keyword evidence="9" id="KW-1185">Reference proteome</keyword>
<dbReference type="GO" id="GO:0016987">
    <property type="term" value="F:sigma factor activity"/>
    <property type="evidence" value="ECO:0007669"/>
    <property type="project" value="UniProtKB-KW"/>
</dbReference>
<proteinExistence type="inferred from homology"/>
<dbReference type="PANTHER" id="PTHR43133">
    <property type="entry name" value="RNA POLYMERASE ECF-TYPE SIGMA FACTO"/>
    <property type="match status" value="1"/>
</dbReference>
<name>A0A938X708_9FIRM</name>
<sequence>MIEELLDQQYQGVLSFCRTMTQNDAQAQDLAQETFLRAMQHEAQLCTMEEKQQKSWLFRTAKHLFIDQIRKSARESLTDEITPVPVEDESFSRVEMETLLSCLPEQDRVLFVMRYLYGYRSNELAEMFSMPAGTVRTRLSAARKRLKQQMEGLL</sequence>
<organism evidence="8 9">
    <name type="scientific">Merdimmobilis hominis</name>
    <dbReference type="NCBI Taxonomy" id="2897707"/>
    <lineage>
        <taxon>Bacteria</taxon>
        <taxon>Bacillati</taxon>
        <taxon>Bacillota</taxon>
        <taxon>Clostridia</taxon>
        <taxon>Eubacteriales</taxon>
        <taxon>Oscillospiraceae</taxon>
        <taxon>Merdimmobilis</taxon>
    </lineage>
</organism>
<evidence type="ECO:0000256" key="1">
    <source>
        <dbReference type="ARBA" id="ARBA00010641"/>
    </source>
</evidence>
<keyword evidence="5" id="KW-0804">Transcription</keyword>
<evidence type="ECO:0000256" key="2">
    <source>
        <dbReference type="ARBA" id="ARBA00023015"/>
    </source>
</evidence>
<dbReference type="EMBL" id="JACJKY010000005">
    <property type="protein sequence ID" value="MBM6920346.1"/>
    <property type="molecule type" value="Genomic_DNA"/>
</dbReference>
<dbReference type="InterPro" id="IPR013325">
    <property type="entry name" value="RNA_pol_sigma_r2"/>
</dbReference>
<dbReference type="Proteomes" id="UP000774750">
    <property type="component" value="Unassembled WGS sequence"/>
</dbReference>
<feature type="domain" description="RNA polymerase sigma-70 region 2" evidence="6">
    <location>
        <begin position="10"/>
        <end position="74"/>
    </location>
</feature>
<dbReference type="GO" id="GO:0003677">
    <property type="term" value="F:DNA binding"/>
    <property type="evidence" value="ECO:0007669"/>
    <property type="project" value="UniProtKB-KW"/>
</dbReference>
<dbReference type="NCBIfam" id="TIGR02937">
    <property type="entry name" value="sigma70-ECF"/>
    <property type="match status" value="1"/>
</dbReference>
<evidence type="ECO:0000313" key="9">
    <source>
        <dbReference type="Proteomes" id="UP000774750"/>
    </source>
</evidence>
<evidence type="ECO:0000259" key="6">
    <source>
        <dbReference type="Pfam" id="PF04542"/>
    </source>
</evidence>